<proteinExistence type="predicted"/>
<sequence length="82" mass="9107">MKLSLLILFFLSLLISSSSSVIAPVKPLVEALSCDPNKPGIIRIWFCKDEECHRKCFAKYGSAGIKNPHCQGRDTCVCCFNN</sequence>
<keyword evidence="1" id="KW-0732">Signal</keyword>
<protein>
    <recommendedName>
        <fullName evidence="5">LCR-like protein</fullName>
    </recommendedName>
</protein>
<dbReference type="EnsemblPlants" id="AES70439">
    <property type="protein sequence ID" value="AES70439"/>
    <property type="gene ID" value="MTR_3g055260"/>
</dbReference>
<dbReference type="Proteomes" id="UP000002051">
    <property type="component" value="Chromosome 3"/>
</dbReference>
<accession>G7J042</accession>
<evidence type="ECO:0000256" key="1">
    <source>
        <dbReference type="SAM" id="SignalP"/>
    </source>
</evidence>
<evidence type="ECO:0000313" key="4">
    <source>
        <dbReference type="Proteomes" id="UP000002051"/>
    </source>
</evidence>
<dbReference type="EMBL" id="CM001219">
    <property type="protein sequence ID" value="AES70439.1"/>
    <property type="molecule type" value="Genomic_DNA"/>
</dbReference>
<dbReference type="AlphaFoldDB" id="G7J042"/>
<evidence type="ECO:0008006" key="5">
    <source>
        <dbReference type="Google" id="ProtNLM"/>
    </source>
</evidence>
<name>G7J042_MEDTR</name>
<feature type="chain" id="PRO_5014572570" description="LCR-like protein" evidence="1">
    <location>
        <begin position="20"/>
        <end position="82"/>
    </location>
</feature>
<feature type="signal peptide" evidence="1">
    <location>
        <begin position="1"/>
        <end position="19"/>
    </location>
</feature>
<dbReference type="HOGENOM" id="CLU_2641824_0_0_1"/>
<evidence type="ECO:0000313" key="3">
    <source>
        <dbReference type="EnsemblPlants" id="AES70439"/>
    </source>
</evidence>
<dbReference type="PaxDb" id="3880-AES70439"/>
<keyword evidence="4" id="KW-1185">Reference proteome</keyword>
<organism evidence="2 4">
    <name type="scientific">Medicago truncatula</name>
    <name type="common">Barrel medic</name>
    <name type="synonym">Medicago tribuloides</name>
    <dbReference type="NCBI Taxonomy" id="3880"/>
    <lineage>
        <taxon>Eukaryota</taxon>
        <taxon>Viridiplantae</taxon>
        <taxon>Streptophyta</taxon>
        <taxon>Embryophyta</taxon>
        <taxon>Tracheophyta</taxon>
        <taxon>Spermatophyta</taxon>
        <taxon>Magnoliopsida</taxon>
        <taxon>eudicotyledons</taxon>
        <taxon>Gunneridae</taxon>
        <taxon>Pentapetalae</taxon>
        <taxon>rosids</taxon>
        <taxon>fabids</taxon>
        <taxon>Fabales</taxon>
        <taxon>Fabaceae</taxon>
        <taxon>Papilionoideae</taxon>
        <taxon>50 kb inversion clade</taxon>
        <taxon>NPAAA clade</taxon>
        <taxon>Hologalegina</taxon>
        <taxon>IRL clade</taxon>
        <taxon>Trifolieae</taxon>
        <taxon>Medicago</taxon>
    </lineage>
</organism>
<gene>
    <name evidence="2" type="ordered locus">MTR_3g055260</name>
</gene>
<reference evidence="3" key="3">
    <citation type="submission" date="2015-04" db="UniProtKB">
        <authorList>
            <consortium name="EnsemblPlants"/>
        </authorList>
    </citation>
    <scope>IDENTIFICATION</scope>
    <source>
        <strain evidence="3">cv. Jemalong A17</strain>
    </source>
</reference>
<reference evidence="2 4" key="1">
    <citation type="journal article" date="2011" name="Nature">
        <title>The Medicago genome provides insight into the evolution of rhizobial symbioses.</title>
        <authorList>
            <person name="Young N.D."/>
            <person name="Debelle F."/>
            <person name="Oldroyd G.E."/>
            <person name="Geurts R."/>
            <person name="Cannon S.B."/>
            <person name="Udvardi M.K."/>
            <person name="Benedito V.A."/>
            <person name="Mayer K.F."/>
            <person name="Gouzy J."/>
            <person name="Schoof H."/>
            <person name="Van de Peer Y."/>
            <person name="Proost S."/>
            <person name="Cook D.R."/>
            <person name="Meyers B.C."/>
            <person name="Spannagl M."/>
            <person name="Cheung F."/>
            <person name="De Mita S."/>
            <person name="Krishnakumar V."/>
            <person name="Gundlach H."/>
            <person name="Zhou S."/>
            <person name="Mudge J."/>
            <person name="Bharti A.K."/>
            <person name="Murray J.D."/>
            <person name="Naoumkina M.A."/>
            <person name="Rosen B."/>
            <person name="Silverstein K.A."/>
            <person name="Tang H."/>
            <person name="Rombauts S."/>
            <person name="Zhao P.X."/>
            <person name="Zhou P."/>
            <person name="Barbe V."/>
            <person name="Bardou P."/>
            <person name="Bechner M."/>
            <person name="Bellec A."/>
            <person name="Berger A."/>
            <person name="Berges H."/>
            <person name="Bidwell S."/>
            <person name="Bisseling T."/>
            <person name="Choisne N."/>
            <person name="Couloux A."/>
            <person name="Denny R."/>
            <person name="Deshpande S."/>
            <person name="Dai X."/>
            <person name="Doyle J.J."/>
            <person name="Dudez A.M."/>
            <person name="Farmer A.D."/>
            <person name="Fouteau S."/>
            <person name="Franken C."/>
            <person name="Gibelin C."/>
            <person name="Gish J."/>
            <person name="Goldstein S."/>
            <person name="Gonzalez A.J."/>
            <person name="Green P.J."/>
            <person name="Hallab A."/>
            <person name="Hartog M."/>
            <person name="Hua A."/>
            <person name="Humphray S.J."/>
            <person name="Jeong D.H."/>
            <person name="Jing Y."/>
            <person name="Jocker A."/>
            <person name="Kenton S.M."/>
            <person name="Kim D.J."/>
            <person name="Klee K."/>
            <person name="Lai H."/>
            <person name="Lang C."/>
            <person name="Lin S."/>
            <person name="Macmil S.L."/>
            <person name="Magdelenat G."/>
            <person name="Matthews L."/>
            <person name="McCorrison J."/>
            <person name="Monaghan E.L."/>
            <person name="Mun J.H."/>
            <person name="Najar F.Z."/>
            <person name="Nicholson C."/>
            <person name="Noirot C."/>
            <person name="O'Bleness M."/>
            <person name="Paule C.R."/>
            <person name="Poulain J."/>
            <person name="Prion F."/>
            <person name="Qin B."/>
            <person name="Qu C."/>
            <person name="Retzel E.F."/>
            <person name="Riddle C."/>
            <person name="Sallet E."/>
            <person name="Samain S."/>
            <person name="Samson N."/>
            <person name="Sanders I."/>
            <person name="Saurat O."/>
            <person name="Scarpelli C."/>
            <person name="Schiex T."/>
            <person name="Segurens B."/>
            <person name="Severin A.J."/>
            <person name="Sherrier D.J."/>
            <person name="Shi R."/>
            <person name="Sims S."/>
            <person name="Singer S.R."/>
            <person name="Sinharoy S."/>
            <person name="Sterck L."/>
            <person name="Viollet A."/>
            <person name="Wang B.B."/>
            <person name="Wang K."/>
            <person name="Wang M."/>
            <person name="Wang X."/>
            <person name="Warfsmann J."/>
            <person name="Weissenbach J."/>
            <person name="White D.D."/>
            <person name="White J.D."/>
            <person name="Wiley G.B."/>
            <person name="Wincker P."/>
            <person name="Xing Y."/>
            <person name="Yang L."/>
            <person name="Yao Z."/>
            <person name="Ying F."/>
            <person name="Zhai J."/>
            <person name="Zhou L."/>
            <person name="Zuber A."/>
            <person name="Denarie J."/>
            <person name="Dixon R.A."/>
            <person name="May G.D."/>
            <person name="Schwartz D.C."/>
            <person name="Rogers J."/>
            <person name="Quetier F."/>
            <person name="Town C.D."/>
            <person name="Roe B.A."/>
        </authorList>
    </citation>
    <scope>NUCLEOTIDE SEQUENCE [LARGE SCALE GENOMIC DNA]</scope>
    <source>
        <strain evidence="2">A17</strain>
        <strain evidence="3 4">cv. Jemalong A17</strain>
    </source>
</reference>
<reference evidence="2 4" key="2">
    <citation type="journal article" date="2014" name="BMC Genomics">
        <title>An improved genome release (version Mt4.0) for the model legume Medicago truncatula.</title>
        <authorList>
            <person name="Tang H."/>
            <person name="Krishnakumar V."/>
            <person name="Bidwell S."/>
            <person name="Rosen B."/>
            <person name="Chan A."/>
            <person name="Zhou S."/>
            <person name="Gentzbittel L."/>
            <person name="Childs K.L."/>
            <person name="Yandell M."/>
            <person name="Gundlach H."/>
            <person name="Mayer K.F."/>
            <person name="Schwartz D.C."/>
            <person name="Town C.D."/>
        </authorList>
    </citation>
    <scope>GENOME REANNOTATION</scope>
    <source>
        <strain evidence="3 4">cv. Jemalong A17</strain>
    </source>
</reference>
<evidence type="ECO:0000313" key="2">
    <source>
        <dbReference type="EMBL" id="AES70439.1"/>
    </source>
</evidence>